<accession>A0ABP4AJ74</accession>
<comment type="similarity">
    <text evidence="1">Belongs to the CapA family.</text>
</comment>
<dbReference type="InterPro" id="IPR019079">
    <property type="entry name" value="Capsule_synth_CapA"/>
</dbReference>
<dbReference type="SMART" id="SM00854">
    <property type="entry name" value="PGA_cap"/>
    <property type="match status" value="1"/>
</dbReference>
<dbReference type="SUPFAM" id="SSF56300">
    <property type="entry name" value="Metallo-dependent phosphatases"/>
    <property type="match status" value="1"/>
</dbReference>
<dbReference type="PANTHER" id="PTHR33393">
    <property type="entry name" value="POLYGLUTAMINE SYNTHESIS ACCESSORY PROTEIN RV0574C-RELATED"/>
    <property type="match status" value="1"/>
</dbReference>
<dbReference type="Gene3D" id="3.60.21.10">
    <property type="match status" value="1"/>
</dbReference>
<gene>
    <name evidence="3" type="ORF">GCM10009559_27850</name>
</gene>
<keyword evidence="4" id="KW-1185">Reference proteome</keyword>
<sequence>MRRGVSSVGFVNEPENLTIMGVGDLIVREPDPAALFALCRDTLHAADVVVGQVEIPHTDRGVEQLVNIPTPPAPVAHLSAFVEMGLTVATLAGNHTYDAGEPGVVDTVEGLRALGISTCGAGVDLDAARQPAVVERRGARVGVLSYNTVGPRESWASATKAGCAYVHVLSHYELDHPSPGGPPTAYTACVPPSLERMESDIRSLREEVDVVVVALHKGVGHWRAHIAMYEPQVSRAAIDAGADVVLGHHAHIMRGIEIYHGKPIYHGLGNFATASRTLADRTSGASAATQEWARRRKQLFGFDLDPAMPAYPWHPESRNTAIAHCRFDRSGNIVAGFVPCYIDDHLRPEPLGPGAGDAVVDYIRQIGEEAGLSTTFDWDGDVVVVGAG</sequence>
<proteinExistence type="inferred from homology"/>
<evidence type="ECO:0000256" key="1">
    <source>
        <dbReference type="ARBA" id="ARBA00005662"/>
    </source>
</evidence>
<dbReference type="InterPro" id="IPR029052">
    <property type="entry name" value="Metallo-depent_PP-like"/>
</dbReference>
<dbReference type="CDD" id="cd07381">
    <property type="entry name" value="MPP_CapA"/>
    <property type="match status" value="1"/>
</dbReference>
<protein>
    <recommendedName>
        <fullName evidence="2">Capsule synthesis protein CapA domain-containing protein</fullName>
    </recommendedName>
</protein>
<dbReference type="EMBL" id="BAAAHP010000075">
    <property type="protein sequence ID" value="GAA0935953.1"/>
    <property type="molecule type" value="Genomic_DNA"/>
</dbReference>
<dbReference type="InterPro" id="IPR052169">
    <property type="entry name" value="CW_Biosynth-Accessory"/>
</dbReference>
<dbReference type="Proteomes" id="UP001499967">
    <property type="component" value="Unassembled WGS sequence"/>
</dbReference>
<name>A0ABP4AJ74_9PSEU</name>
<feature type="domain" description="Capsule synthesis protein CapA" evidence="2">
    <location>
        <begin position="18"/>
        <end position="275"/>
    </location>
</feature>
<organism evidence="3 4">
    <name type="scientific">Pseudonocardia zijingensis</name>
    <dbReference type="NCBI Taxonomy" id="153376"/>
    <lineage>
        <taxon>Bacteria</taxon>
        <taxon>Bacillati</taxon>
        <taxon>Actinomycetota</taxon>
        <taxon>Actinomycetes</taxon>
        <taxon>Pseudonocardiales</taxon>
        <taxon>Pseudonocardiaceae</taxon>
        <taxon>Pseudonocardia</taxon>
    </lineage>
</organism>
<evidence type="ECO:0000259" key="2">
    <source>
        <dbReference type="SMART" id="SM00854"/>
    </source>
</evidence>
<dbReference type="Pfam" id="PF09587">
    <property type="entry name" value="PGA_cap"/>
    <property type="match status" value="1"/>
</dbReference>
<dbReference type="PANTHER" id="PTHR33393:SF11">
    <property type="entry name" value="POLYGLUTAMINE SYNTHESIS ACCESSORY PROTEIN RV0574C-RELATED"/>
    <property type="match status" value="1"/>
</dbReference>
<evidence type="ECO:0000313" key="3">
    <source>
        <dbReference type="EMBL" id="GAA0935953.1"/>
    </source>
</evidence>
<evidence type="ECO:0000313" key="4">
    <source>
        <dbReference type="Proteomes" id="UP001499967"/>
    </source>
</evidence>
<comment type="caution">
    <text evidence="3">The sequence shown here is derived from an EMBL/GenBank/DDBJ whole genome shotgun (WGS) entry which is preliminary data.</text>
</comment>
<reference evidence="4" key="1">
    <citation type="journal article" date="2019" name="Int. J. Syst. Evol. Microbiol.">
        <title>The Global Catalogue of Microorganisms (GCM) 10K type strain sequencing project: providing services to taxonomists for standard genome sequencing and annotation.</title>
        <authorList>
            <consortium name="The Broad Institute Genomics Platform"/>
            <consortium name="The Broad Institute Genome Sequencing Center for Infectious Disease"/>
            <person name="Wu L."/>
            <person name="Ma J."/>
        </authorList>
    </citation>
    <scope>NUCLEOTIDE SEQUENCE [LARGE SCALE GENOMIC DNA]</scope>
    <source>
        <strain evidence="4">JCM 11117</strain>
    </source>
</reference>